<dbReference type="Proteomes" id="UP000245609">
    <property type="component" value="Unassembled WGS sequence"/>
</dbReference>
<dbReference type="PANTHER" id="PTHR13219">
    <property type="entry name" value="TRANSMEMBRANE PROTEIN 94"/>
    <property type="match status" value="1"/>
</dbReference>
<evidence type="ECO:0008006" key="4">
    <source>
        <dbReference type="Google" id="ProtNLM"/>
    </source>
</evidence>
<dbReference type="Gene3D" id="1.20.1110.10">
    <property type="entry name" value="Calcium-transporting ATPase, transmembrane domain"/>
    <property type="match status" value="1"/>
</dbReference>
<feature type="transmembrane region" description="Helical" evidence="1">
    <location>
        <begin position="1165"/>
        <end position="1187"/>
    </location>
</feature>
<keyword evidence="1" id="KW-1133">Transmembrane helix</keyword>
<feature type="transmembrane region" description="Helical" evidence="1">
    <location>
        <begin position="1104"/>
        <end position="1125"/>
    </location>
</feature>
<evidence type="ECO:0000313" key="2">
    <source>
        <dbReference type="EMBL" id="PVV00571.1"/>
    </source>
</evidence>
<accession>A0A2T9Z7J3</accession>
<dbReference type="InterPro" id="IPR023214">
    <property type="entry name" value="HAD_sf"/>
</dbReference>
<comment type="caution">
    <text evidence="2">The sequence shown here is derived from an EMBL/GenBank/DDBJ whole genome shotgun (WGS) entry which is preliminary data.</text>
</comment>
<organism evidence="2 3">
    <name type="scientific">Smittium megazygosporum</name>
    <dbReference type="NCBI Taxonomy" id="133381"/>
    <lineage>
        <taxon>Eukaryota</taxon>
        <taxon>Fungi</taxon>
        <taxon>Fungi incertae sedis</taxon>
        <taxon>Zoopagomycota</taxon>
        <taxon>Kickxellomycotina</taxon>
        <taxon>Harpellomycetes</taxon>
        <taxon>Harpellales</taxon>
        <taxon>Legeriomycetaceae</taxon>
        <taxon>Smittium</taxon>
    </lineage>
</organism>
<feature type="transmembrane region" description="Helical" evidence="1">
    <location>
        <begin position="60"/>
        <end position="84"/>
    </location>
</feature>
<name>A0A2T9Z7J3_9FUNG</name>
<keyword evidence="1" id="KW-0812">Transmembrane</keyword>
<reference evidence="2 3" key="1">
    <citation type="journal article" date="2018" name="MBio">
        <title>Comparative Genomics Reveals the Core Gene Toolbox for the Fungus-Insect Symbiosis.</title>
        <authorList>
            <person name="Wang Y."/>
            <person name="Stata M."/>
            <person name="Wang W."/>
            <person name="Stajich J.E."/>
            <person name="White M.M."/>
            <person name="Moncalvo J.M."/>
        </authorList>
    </citation>
    <scope>NUCLEOTIDE SEQUENCE [LARGE SCALE GENOMIC DNA]</scope>
    <source>
        <strain evidence="2 3">SC-DP-2</strain>
    </source>
</reference>
<feature type="transmembrane region" description="Helical" evidence="1">
    <location>
        <begin position="1199"/>
        <end position="1221"/>
    </location>
</feature>
<feature type="transmembrane region" description="Helical" evidence="1">
    <location>
        <begin position="1031"/>
        <end position="1053"/>
    </location>
</feature>
<protein>
    <recommendedName>
        <fullName evidence="4">Cation-transporting P-type ATPase C-terminal domain-containing protein</fullName>
    </recommendedName>
</protein>
<evidence type="ECO:0000256" key="1">
    <source>
        <dbReference type="SAM" id="Phobius"/>
    </source>
</evidence>
<dbReference type="OrthoDB" id="5568754at2759"/>
<dbReference type="SUPFAM" id="SSF81665">
    <property type="entry name" value="Calcium ATPase, transmembrane domain M"/>
    <property type="match status" value="1"/>
</dbReference>
<feature type="transmembrane region" description="Helical" evidence="1">
    <location>
        <begin position="31"/>
        <end position="48"/>
    </location>
</feature>
<sequence length="1285" mass="145224">MNIIGLSTEEAKSRTLHILDQISSESKNSKLLDILTSFLFLAVFILSTNEQPLSGKSTKIFVESIVMFALLISLFLFAFFVLIFKNKRTNSDLKERIKFIKDNIINWDSKYTETIPQDLSTLSLYYTLRDNRWVTVPAVLLVEGDVVRINFGQKAPCRVRLSNDLFCLNKGQKFTVPKYMNRIYNNPPNDAPPVQSIFQNVFVLEETPLANLGELLNRTPNMSHFNVFNGQFNRSSSFLLLFCITFCLLVIAVTLLATFLKKSKSSDNIGILILYNFSLLSIPLCLAFPVITVFKEVGILFGNSRLIILLNALQMNKSDFEDLADIDEFDADALPPTKDIKISFKNTFKKMAWLFLNNDYLNLTNYKSLLENLASITTLNSVDKDGTISHLIPENIVFPDDSTNTLSIVDIKYPQFSQLDYSFLTEKAHLNDSKLYNSLVPIANSILETSQCLVKYQNRNNFSHPRSKFISENFIDSYFMNNCLCQIANSILGFSSPPNINPEKPSFRSIVFAPLNPMPELLSGYNYYEIPIIESNLKRCDVDQSEHQIDDFACFESFFCGNIRMLLSHSDSYWNGTEAKVLDDDICCKLYDFYESVIIQDLKCVGFAFKSVTVSKNAVETFTKSVELSGSDQKSSSLFQKANLIHSPIDYKHDILLDPIYRNHSHSDHEFLDNIEQSSIEDKSKLYHSNELYQCSNLLDKHFENTSSDSHQVISDYGVDSTDQKFSIAPESNDNGELNEEDCLFKESVSNYALSSNDCDFTSENLKKISRHELLTELSDNTVFLGLLTFCDEPKTDVCDVIEDLDLAGIRFVYFSETSAQQSKSFAERLGLETDWNTCILLNSRDGLSDDNKICGIGESIHSNVSLVRKIGGYNEDYEIKAKLPRGIEEIRVHLEQVDDIPLQVSLFAGCSSETTSEMLKIFAEYGETVCVIGNMLKFSNSAIFINSHISIGINPICTSNSLDVKTTRSIFGFETMNTTKTNSKPTVLGIATILNSICCSLFLLHDTSLYSLLQLVSEARRILDSFQQGLLFLVTCFFSLLVINLVSVAMLLPPAIDSFGLIWVLCIVCPCIAFTYLFVDQDPNCMAKMPYKNLNHMKSRGRFAIYGLLRTLPIIVSVVLTFVLSMRKLYPGNIFQSKLGNIYVSEQLIVSSTQPQLSITMSQLIALEVLVFNIVLFSATMMDRVLTTDLKHIFKNKAYAVTFFLALVITTLLVFGIYALNSGIKSGIWGQIPWYCYFTGFALPVILLMPVQELCKADDRNKYARFQKISKLEFNTKLGLHSPL</sequence>
<dbReference type="Gene3D" id="3.40.50.1000">
    <property type="entry name" value="HAD superfamily/HAD-like"/>
    <property type="match status" value="1"/>
</dbReference>
<evidence type="ECO:0000313" key="3">
    <source>
        <dbReference type="Proteomes" id="UP000245609"/>
    </source>
</evidence>
<keyword evidence="1" id="KW-0472">Membrane</keyword>
<gene>
    <name evidence="2" type="ORF">BB560_005043</name>
</gene>
<dbReference type="PANTHER" id="PTHR13219:SF6">
    <property type="entry name" value="TRANSMEMBRANE PROTEIN 94"/>
    <property type="match status" value="1"/>
</dbReference>
<proteinExistence type="predicted"/>
<keyword evidence="3" id="KW-1185">Reference proteome</keyword>
<dbReference type="InterPro" id="IPR023298">
    <property type="entry name" value="ATPase_P-typ_TM_dom_sf"/>
</dbReference>
<feature type="transmembrane region" description="Helical" evidence="1">
    <location>
        <begin position="272"/>
        <end position="294"/>
    </location>
</feature>
<feature type="transmembrane region" description="Helical" evidence="1">
    <location>
        <begin position="1059"/>
        <end position="1080"/>
    </location>
</feature>
<feature type="transmembrane region" description="Helical" evidence="1">
    <location>
        <begin position="1233"/>
        <end position="1252"/>
    </location>
</feature>
<dbReference type="InterPro" id="IPR039720">
    <property type="entry name" value="TMEM94"/>
</dbReference>
<feature type="transmembrane region" description="Helical" evidence="1">
    <location>
        <begin position="238"/>
        <end position="260"/>
    </location>
</feature>
<dbReference type="EMBL" id="MBFS01001887">
    <property type="protein sequence ID" value="PVV00571.1"/>
    <property type="molecule type" value="Genomic_DNA"/>
</dbReference>